<dbReference type="PANTHER" id="PTHR45661">
    <property type="entry name" value="SURFACE ANTIGEN"/>
    <property type="match status" value="1"/>
</dbReference>
<dbReference type="EMBL" id="JAPFFF010000028">
    <property type="protein sequence ID" value="KAK8847221.1"/>
    <property type="molecule type" value="Genomic_DNA"/>
</dbReference>
<dbReference type="Proteomes" id="UP001470230">
    <property type="component" value="Unassembled WGS sequence"/>
</dbReference>
<gene>
    <name evidence="1" type="ORF">M9Y10_019805</name>
</gene>
<name>A0ABR2HI98_9EUKA</name>
<dbReference type="Pfam" id="PF13306">
    <property type="entry name" value="LRR_5"/>
    <property type="match status" value="3"/>
</dbReference>
<comment type="caution">
    <text evidence="1">The sequence shown here is derived from an EMBL/GenBank/DDBJ whole genome shotgun (WGS) entry which is preliminary data.</text>
</comment>
<dbReference type="SUPFAM" id="SSF52058">
    <property type="entry name" value="L domain-like"/>
    <property type="match status" value="1"/>
</dbReference>
<keyword evidence="2" id="KW-1185">Reference proteome</keyword>
<evidence type="ECO:0008006" key="3">
    <source>
        <dbReference type="Google" id="ProtNLM"/>
    </source>
</evidence>
<dbReference type="InterPro" id="IPR053139">
    <property type="entry name" value="Surface_bspA-like"/>
</dbReference>
<dbReference type="Gene3D" id="3.80.10.10">
    <property type="entry name" value="Ribonuclease Inhibitor"/>
    <property type="match status" value="2"/>
</dbReference>
<reference evidence="1 2" key="1">
    <citation type="submission" date="2024-04" db="EMBL/GenBank/DDBJ databases">
        <title>Tritrichomonas musculus Genome.</title>
        <authorList>
            <person name="Alves-Ferreira E."/>
            <person name="Grigg M."/>
            <person name="Lorenzi H."/>
            <person name="Galac M."/>
        </authorList>
    </citation>
    <scope>NUCLEOTIDE SEQUENCE [LARGE SCALE GENOMIC DNA]</scope>
    <source>
        <strain evidence="1 2">EAF2021</strain>
    </source>
</reference>
<accession>A0ABR2HI98</accession>
<evidence type="ECO:0000313" key="2">
    <source>
        <dbReference type="Proteomes" id="UP001470230"/>
    </source>
</evidence>
<protein>
    <recommendedName>
        <fullName evidence="3">Surface antigen BspA-like</fullName>
    </recommendedName>
</protein>
<dbReference type="InterPro" id="IPR026906">
    <property type="entry name" value="LRR_5"/>
</dbReference>
<proteinExistence type="predicted"/>
<dbReference type="InterPro" id="IPR032675">
    <property type="entry name" value="LRR_dom_sf"/>
</dbReference>
<organism evidence="1 2">
    <name type="scientific">Tritrichomonas musculus</name>
    <dbReference type="NCBI Taxonomy" id="1915356"/>
    <lineage>
        <taxon>Eukaryota</taxon>
        <taxon>Metamonada</taxon>
        <taxon>Parabasalia</taxon>
        <taxon>Tritrichomonadida</taxon>
        <taxon>Tritrichomonadidae</taxon>
        <taxon>Tritrichomonas</taxon>
    </lineage>
</organism>
<evidence type="ECO:0000313" key="1">
    <source>
        <dbReference type="EMBL" id="KAK8847221.1"/>
    </source>
</evidence>
<dbReference type="PANTHER" id="PTHR45661:SF3">
    <property type="entry name" value="IG-LIKE DOMAIN-CONTAINING PROTEIN"/>
    <property type="match status" value="1"/>
</dbReference>
<sequence>MDKSNPAKKEFKKDRLIFSIDEEEKTASLIKGDSARGDIIIPRFIKPESQEFLITSIQSSCFKYSTMIKSIKFAPDTELQKIGNAAFPRSTVKLISIPSCVSELQDGWCNGISKFTKVTVMDCEVRNIKNYENKFIIGKSDTKSDKFDILYFASRDIKDVTIPPFIKTISPHAFIYSMVENITISPHLTKICECAFACCYSLRRFEVQENSELKVIDKFAFAGSTIESIIIPSSVSEFNESWCDGMEKLTNITIFENKEHNVSYYGDKFIIGKSDFKSDKYDIIIFTRRDVKQVTIPSFTKKISYDAFSYSTLTEITIPSSVTHICSHAFSSCAKLKKVDFAPNSMLKMIDDHAFSYTPIKSMTFPSEVVKIGEDVFNNCTELKLIEVGENTEIVVKQLSKCCGNAILMIPASFKCDVIKV</sequence>